<dbReference type="Proteomes" id="UP000196027">
    <property type="component" value="Chromosome"/>
</dbReference>
<dbReference type="Gene3D" id="3.40.50.300">
    <property type="entry name" value="P-loop containing nucleotide triphosphate hydrolases"/>
    <property type="match status" value="1"/>
</dbReference>
<protein>
    <submittedName>
        <fullName evidence="3">Small GTP-binding protein</fullName>
    </submittedName>
</protein>
<keyword evidence="2" id="KW-0342">GTP-binding</keyword>
<dbReference type="EMBL" id="CP021425">
    <property type="protein sequence ID" value="ARU56360.1"/>
    <property type="molecule type" value="Genomic_DNA"/>
</dbReference>
<dbReference type="InterPro" id="IPR027417">
    <property type="entry name" value="P-loop_NTPase"/>
</dbReference>
<dbReference type="PANTHER" id="PTHR47977">
    <property type="entry name" value="RAS-RELATED PROTEIN RAB"/>
    <property type="match status" value="1"/>
</dbReference>
<evidence type="ECO:0000313" key="3">
    <source>
        <dbReference type="EMBL" id="ARU56360.1"/>
    </source>
</evidence>
<dbReference type="RefSeq" id="WP_087461355.1">
    <property type="nucleotide sequence ID" value="NZ_CP021425.1"/>
</dbReference>
<dbReference type="InterPro" id="IPR001806">
    <property type="entry name" value="Small_GTPase"/>
</dbReference>
<dbReference type="KEGG" id="ome:OLMES_2297"/>
<dbReference type="SMART" id="SM00173">
    <property type="entry name" value="RAS"/>
    <property type="match status" value="1"/>
</dbReference>
<dbReference type="PRINTS" id="PR00449">
    <property type="entry name" value="RASTRNSFRMNG"/>
</dbReference>
<dbReference type="CDD" id="cd00154">
    <property type="entry name" value="Rab"/>
    <property type="match status" value="1"/>
</dbReference>
<gene>
    <name evidence="3" type="ORF">OLMES_2297</name>
</gene>
<sequence>MIAKKICLLGSFAVGKTSLIKRFIESIFSEKYHTTIGVKIDKKLIHCQDQDVQMLIWDIEGLDDFSDFKQSYLRGAAGFFLVVDSTRPDSLTVAQEIHRQTREIIGDTPFIALLSKMDLLNEQRVTADDIAAHCDGHWEVIQTSAKTGENVDYAFHRLAEKILMAE</sequence>
<dbReference type="PROSITE" id="PS51419">
    <property type="entry name" value="RAB"/>
    <property type="match status" value="1"/>
</dbReference>
<proteinExistence type="predicted"/>
<dbReference type="InterPro" id="IPR005225">
    <property type="entry name" value="Small_GTP-bd"/>
</dbReference>
<reference evidence="3 4" key="1">
    <citation type="submission" date="2017-05" db="EMBL/GenBank/DDBJ databases">
        <title>Genomic insights into alkan degradation activity of Oleiphilus messinensis.</title>
        <authorList>
            <person name="Kozyavkin S.A."/>
            <person name="Slesarev A.I."/>
            <person name="Golyshin P.N."/>
            <person name="Korzhenkov A."/>
            <person name="Golyshina O.N."/>
            <person name="Toshchakov S.V."/>
        </authorList>
    </citation>
    <scope>NUCLEOTIDE SEQUENCE [LARGE SCALE GENOMIC DNA]</scope>
    <source>
        <strain evidence="3 4">ME102</strain>
    </source>
</reference>
<organism evidence="3 4">
    <name type="scientific">Oleiphilus messinensis</name>
    <dbReference type="NCBI Taxonomy" id="141451"/>
    <lineage>
        <taxon>Bacteria</taxon>
        <taxon>Pseudomonadati</taxon>
        <taxon>Pseudomonadota</taxon>
        <taxon>Gammaproteobacteria</taxon>
        <taxon>Oceanospirillales</taxon>
        <taxon>Oleiphilaceae</taxon>
        <taxon>Oleiphilus</taxon>
    </lineage>
</organism>
<dbReference type="SMART" id="SM00175">
    <property type="entry name" value="RAB"/>
    <property type="match status" value="1"/>
</dbReference>
<evidence type="ECO:0000256" key="1">
    <source>
        <dbReference type="ARBA" id="ARBA00022741"/>
    </source>
</evidence>
<dbReference type="Pfam" id="PF00071">
    <property type="entry name" value="Ras"/>
    <property type="match status" value="1"/>
</dbReference>
<dbReference type="SUPFAM" id="SSF52540">
    <property type="entry name" value="P-loop containing nucleoside triphosphate hydrolases"/>
    <property type="match status" value="1"/>
</dbReference>
<evidence type="ECO:0000313" key="4">
    <source>
        <dbReference type="Proteomes" id="UP000196027"/>
    </source>
</evidence>
<accession>A0A1Y0I807</accession>
<keyword evidence="4" id="KW-1185">Reference proteome</keyword>
<dbReference type="OrthoDB" id="7957980at2"/>
<dbReference type="GO" id="GO:0003924">
    <property type="term" value="F:GTPase activity"/>
    <property type="evidence" value="ECO:0007669"/>
    <property type="project" value="InterPro"/>
</dbReference>
<name>A0A1Y0I807_9GAMM</name>
<dbReference type="NCBIfam" id="TIGR00231">
    <property type="entry name" value="small_GTP"/>
    <property type="match status" value="1"/>
</dbReference>
<dbReference type="InterPro" id="IPR050227">
    <property type="entry name" value="Rab"/>
</dbReference>
<keyword evidence="1" id="KW-0547">Nucleotide-binding</keyword>
<dbReference type="PROSITE" id="PS51421">
    <property type="entry name" value="RAS"/>
    <property type="match status" value="1"/>
</dbReference>
<evidence type="ECO:0000256" key="2">
    <source>
        <dbReference type="ARBA" id="ARBA00023134"/>
    </source>
</evidence>
<dbReference type="GO" id="GO:0005525">
    <property type="term" value="F:GTP binding"/>
    <property type="evidence" value="ECO:0007669"/>
    <property type="project" value="UniProtKB-KW"/>
</dbReference>
<dbReference type="AlphaFoldDB" id="A0A1Y0I807"/>